<dbReference type="GeneID" id="81375981"/>
<accession>A0A9W9SJS1</accession>
<dbReference type="RefSeq" id="XP_056483031.1">
    <property type="nucleotide sequence ID" value="XM_056637001.1"/>
</dbReference>
<dbReference type="OrthoDB" id="4323916at2759"/>
<dbReference type="EMBL" id="JAPZBU010000011">
    <property type="protein sequence ID" value="KAJ5379245.1"/>
    <property type="molecule type" value="Genomic_DNA"/>
</dbReference>
<sequence length="96" mass="10797">MSETTYSVDAQLTDSQWQRLEEENEILRASNIQLCQEIQAMDRRHVNQEALVACYGQIFERIHAETGPIISYWNGYSDAPSSGISRNDVDGAASSE</sequence>
<organism evidence="1 2">
    <name type="scientific">Penicillium cosmopolitanum</name>
    <dbReference type="NCBI Taxonomy" id="1131564"/>
    <lineage>
        <taxon>Eukaryota</taxon>
        <taxon>Fungi</taxon>
        <taxon>Dikarya</taxon>
        <taxon>Ascomycota</taxon>
        <taxon>Pezizomycotina</taxon>
        <taxon>Eurotiomycetes</taxon>
        <taxon>Eurotiomycetidae</taxon>
        <taxon>Eurotiales</taxon>
        <taxon>Aspergillaceae</taxon>
        <taxon>Penicillium</taxon>
    </lineage>
</organism>
<comment type="caution">
    <text evidence="1">The sequence shown here is derived from an EMBL/GenBank/DDBJ whole genome shotgun (WGS) entry which is preliminary data.</text>
</comment>
<dbReference type="Proteomes" id="UP001147747">
    <property type="component" value="Unassembled WGS sequence"/>
</dbReference>
<protein>
    <submittedName>
        <fullName evidence="1">Uncharacterized protein</fullName>
    </submittedName>
</protein>
<keyword evidence="2" id="KW-1185">Reference proteome</keyword>
<reference evidence="1" key="2">
    <citation type="journal article" date="2023" name="IMA Fungus">
        <title>Comparative genomic study of the Penicillium genus elucidates a diverse pangenome and 15 lateral gene transfer events.</title>
        <authorList>
            <person name="Petersen C."/>
            <person name="Sorensen T."/>
            <person name="Nielsen M.R."/>
            <person name="Sondergaard T.E."/>
            <person name="Sorensen J.L."/>
            <person name="Fitzpatrick D.A."/>
            <person name="Frisvad J.C."/>
            <person name="Nielsen K.L."/>
        </authorList>
    </citation>
    <scope>NUCLEOTIDE SEQUENCE</scope>
    <source>
        <strain evidence="1">IBT 29677</strain>
    </source>
</reference>
<evidence type="ECO:0000313" key="1">
    <source>
        <dbReference type="EMBL" id="KAJ5379245.1"/>
    </source>
</evidence>
<evidence type="ECO:0000313" key="2">
    <source>
        <dbReference type="Proteomes" id="UP001147747"/>
    </source>
</evidence>
<dbReference type="AlphaFoldDB" id="A0A9W9SJS1"/>
<gene>
    <name evidence="1" type="ORF">N7509_012364</name>
</gene>
<reference evidence="1" key="1">
    <citation type="submission" date="2022-12" db="EMBL/GenBank/DDBJ databases">
        <authorList>
            <person name="Petersen C."/>
        </authorList>
    </citation>
    <scope>NUCLEOTIDE SEQUENCE</scope>
    <source>
        <strain evidence="1">IBT 29677</strain>
    </source>
</reference>
<proteinExistence type="predicted"/>
<name>A0A9W9SJS1_9EURO</name>